<dbReference type="WBParaSite" id="SVE_1918800.1">
    <property type="protein sequence ID" value="SVE_1918800.1"/>
    <property type="gene ID" value="SVE_1918800"/>
</dbReference>
<dbReference type="Proteomes" id="UP000035680">
    <property type="component" value="Unassembled WGS sequence"/>
</dbReference>
<evidence type="ECO:0000313" key="1">
    <source>
        <dbReference type="Proteomes" id="UP000035680"/>
    </source>
</evidence>
<keyword evidence="1" id="KW-1185">Reference proteome</keyword>
<name>A0A0K0G387_STRVS</name>
<reference evidence="1" key="1">
    <citation type="submission" date="2014-07" db="EMBL/GenBank/DDBJ databases">
        <authorList>
            <person name="Martin A.A"/>
            <person name="De Silva N."/>
        </authorList>
    </citation>
    <scope>NUCLEOTIDE SEQUENCE</scope>
</reference>
<accession>A0A0K0G387</accession>
<organism evidence="1 2">
    <name type="scientific">Strongyloides venezuelensis</name>
    <name type="common">Threadworm</name>
    <dbReference type="NCBI Taxonomy" id="75913"/>
    <lineage>
        <taxon>Eukaryota</taxon>
        <taxon>Metazoa</taxon>
        <taxon>Ecdysozoa</taxon>
        <taxon>Nematoda</taxon>
        <taxon>Chromadorea</taxon>
        <taxon>Rhabditida</taxon>
        <taxon>Tylenchina</taxon>
        <taxon>Panagrolaimomorpha</taxon>
        <taxon>Strongyloidoidea</taxon>
        <taxon>Strongyloididae</taxon>
        <taxon>Strongyloides</taxon>
    </lineage>
</organism>
<sequence>MNSNLFATFVNNKCYEFLQKHLHTDAMVNDLNNLIHDILLETKNEMLTLSTLKINFKKERNRCNNSVIQFPHLKNAYHIDLKDDIEKYLKSNTEFLSLNKKNELPVIIYADDIVASGSDSGKLEHYKTYGISITKIEKQNNYQDILRHVMKEFNTLTFTHNNKVKKLNPIFFIADNLMIQSAFGFKKSFSNKSKSCCRACTLDGEKFHLYTKKFSLDKVLRETPENFFPRNNNMIFDTFHDLQESICAYNLFLCVHLYNKLLNVNSETLRKNIIKIAQKLRLSSQFSTALKEGFFDFNSRKDVLETKGRFALKGQQTFYLTICFYHILKESFSQCSSVLTYEKIHLIYKVIHYTLSLIFFFSNKVNNEKILSRRNFIEELVEKHFEALFLLTNGKFKMTMKYHNICHYGKMVEMFPNTHLSAFSTLRFESANSRIKRFLNVGNSYLNPCKTVIQKVL</sequence>
<dbReference type="AlphaFoldDB" id="A0A0K0G387"/>
<proteinExistence type="predicted"/>
<reference evidence="2" key="2">
    <citation type="submission" date="2015-08" db="UniProtKB">
        <authorList>
            <consortium name="WormBaseParasite"/>
        </authorList>
    </citation>
    <scope>IDENTIFICATION</scope>
</reference>
<evidence type="ECO:0000313" key="2">
    <source>
        <dbReference type="WBParaSite" id="SVE_1918800.1"/>
    </source>
</evidence>
<protein>
    <submittedName>
        <fullName evidence="2">52 kDa repressor of the inhibitor of the protein kinase-like</fullName>
    </submittedName>
</protein>